<dbReference type="Proteomes" id="UP000818624">
    <property type="component" value="Chromosome 4"/>
</dbReference>
<proteinExistence type="predicted"/>
<evidence type="ECO:0000313" key="1">
    <source>
        <dbReference type="EMBL" id="WFD49133.1"/>
    </source>
</evidence>
<protein>
    <submittedName>
        <fullName evidence="1">Uncharacterized protein</fullName>
    </submittedName>
</protein>
<organism evidence="1 2">
    <name type="scientific">Malassezia furfur</name>
    <name type="common">Pityriasis versicolor infection agent</name>
    <name type="synonym">Pityrosporum furfur</name>
    <dbReference type="NCBI Taxonomy" id="55194"/>
    <lineage>
        <taxon>Eukaryota</taxon>
        <taxon>Fungi</taxon>
        <taxon>Dikarya</taxon>
        <taxon>Basidiomycota</taxon>
        <taxon>Ustilaginomycotina</taxon>
        <taxon>Malasseziomycetes</taxon>
        <taxon>Malasseziales</taxon>
        <taxon>Malasseziaceae</taxon>
        <taxon>Malassezia</taxon>
    </lineage>
</organism>
<dbReference type="InterPro" id="IPR036291">
    <property type="entry name" value="NAD(P)-bd_dom_sf"/>
</dbReference>
<sequence length="311" mass="33338">MTSLAGKTALITGASRGIGAEIAKALVARGANVAVAAKSAEPHKTLPGTIHTVVDELHEIAERNNTGAKALALQLDVRDAGAVEDAVHRVASHFRSLDMVVNNASAINLGPTADATPKTYDLINNINARGTWLTSRYALPHLFASAQAQRNPHILTLSPPLDQGMFERENGEILSSFADTKALYAMSKCAMSVAAYALAAECKAKGVASNALWPYTLIGTSAMRIVNPGEGAEKHWRSPEIVSDAAVRILAEPATFTGRFLIDELYLRQQHGFTTEDLDRYALVPGTPLSELSEDLFISQEVRNAVQAYYA</sequence>
<dbReference type="Gene3D" id="3.40.50.720">
    <property type="entry name" value="NAD(P)-binding Rossmann-like Domain"/>
    <property type="match status" value="1"/>
</dbReference>
<dbReference type="InterPro" id="IPR002347">
    <property type="entry name" value="SDR_fam"/>
</dbReference>
<dbReference type="EMBL" id="CP046237">
    <property type="protein sequence ID" value="WFD49133.1"/>
    <property type="molecule type" value="Genomic_DNA"/>
</dbReference>
<dbReference type="PANTHER" id="PTHR42808:SF3">
    <property type="entry name" value="HYDROXYSTEROID DEHYDROGENASE-LIKE PROTEIN 2"/>
    <property type="match status" value="1"/>
</dbReference>
<dbReference type="Pfam" id="PF00106">
    <property type="entry name" value="adh_short"/>
    <property type="match status" value="1"/>
</dbReference>
<name>A0ABY8EU53_MALFU</name>
<dbReference type="SUPFAM" id="SSF51735">
    <property type="entry name" value="NAD(P)-binding Rossmann-fold domains"/>
    <property type="match status" value="1"/>
</dbReference>
<dbReference type="PANTHER" id="PTHR42808">
    <property type="entry name" value="HYDROXYSTEROID DEHYDROGENASE-LIKE PROTEIN 2"/>
    <property type="match status" value="1"/>
</dbReference>
<dbReference type="PRINTS" id="PR00081">
    <property type="entry name" value="GDHRDH"/>
</dbReference>
<accession>A0ABY8EU53</accession>
<dbReference type="NCBIfam" id="NF006133">
    <property type="entry name" value="PRK08278.1"/>
    <property type="match status" value="1"/>
</dbReference>
<dbReference type="InterPro" id="IPR051935">
    <property type="entry name" value="HSDL2"/>
</dbReference>
<evidence type="ECO:0000313" key="2">
    <source>
        <dbReference type="Proteomes" id="UP000818624"/>
    </source>
</evidence>
<reference evidence="1 2" key="1">
    <citation type="journal article" date="2020" name="Elife">
        <title>Loss of centromere function drives karyotype evolution in closely related Malassezia species.</title>
        <authorList>
            <person name="Sankaranarayanan S.R."/>
            <person name="Ianiri G."/>
            <person name="Coelho M.A."/>
            <person name="Reza M.H."/>
            <person name="Thimmappa B.C."/>
            <person name="Ganguly P."/>
            <person name="Vadnala R.N."/>
            <person name="Sun S."/>
            <person name="Siddharthan R."/>
            <person name="Tellgren-Roth C."/>
            <person name="Dawson T.L."/>
            <person name="Heitman J."/>
            <person name="Sanyal K."/>
        </authorList>
    </citation>
    <scope>NUCLEOTIDE SEQUENCE [LARGE SCALE GENOMIC DNA]</scope>
    <source>
        <strain evidence="1">CBS14141</strain>
    </source>
</reference>
<keyword evidence="2" id="KW-1185">Reference proteome</keyword>
<gene>
    <name evidence="1" type="ORF">GLX27_003811</name>
</gene>